<organism evidence="2 3">
    <name type="scientific">Marinicauda algicola</name>
    <dbReference type="NCBI Taxonomy" id="2029849"/>
    <lineage>
        <taxon>Bacteria</taxon>
        <taxon>Pseudomonadati</taxon>
        <taxon>Pseudomonadota</taxon>
        <taxon>Alphaproteobacteria</taxon>
        <taxon>Maricaulales</taxon>
        <taxon>Maricaulaceae</taxon>
        <taxon>Marinicauda</taxon>
    </lineage>
</organism>
<feature type="chain" id="PRO_5020228921" description="Aminopeptidase" evidence="1">
    <location>
        <begin position="24"/>
        <end position="346"/>
    </location>
</feature>
<evidence type="ECO:0000313" key="2">
    <source>
        <dbReference type="EMBL" id="TGY88869.1"/>
    </source>
</evidence>
<sequence length="346" mass="37450">MIAARLVLVALCAGLVLASRAGAGGSHDDPIGAAALDDVLEPAVRALVAEAFSVVERHGEEVWPGFAAAPRQIVVATPGHDVLLCPDGPVSGFAPLGPDPVSGCEAYVRDLTFPERIAASFPAVEGRPTVVIGLPAFLQAEPFDWTVTVVHERFHQYQQAWPGYYAAVDALDLAGGDEGGMWMLNYPFPYDEPQVEAAFDAMAGMLLAALDAPDDGVEEAAAAYWAAREAARLSVPERDWRYFEFQLWNEGLSRWTERAISEAAGRHDPDYAAHAEHERLSMINSLQALRQDGLGAWKRSAVYAIGAGEGALLERIRPGWRAAYFAEPMQTGSYFRFDPVEPGEGR</sequence>
<reference evidence="2 3" key="1">
    <citation type="journal article" date="2017" name="Int. J. Syst. Evol. Microbiol.">
        <title>Marinicauda algicola sp. nov., isolated from a marine red alga Rhodosorus marinus.</title>
        <authorList>
            <person name="Jeong S.E."/>
            <person name="Jeon S.H."/>
            <person name="Chun B.H."/>
            <person name="Kim D.W."/>
            <person name="Jeon C.O."/>
        </authorList>
    </citation>
    <scope>NUCLEOTIDE SEQUENCE [LARGE SCALE GENOMIC DNA]</scope>
    <source>
        <strain evidence="2 3">JCM 31718</strain>
    </source>
</reference>
<comment type="caution">
    <text evidence="2">The sequence shown here is derived from an EMBL/GenBank/DDBJ whole genome shotgun (WGS) entry which is preliminary data.</text>
</comment>
<feature type="signal peptide" evidence="1">
    <location>
        <begin position="1"/>
        <end position="23"/>
    </location>
</feature>
<dbReference type="AlphaFoldDB" id="A0A4V3RY41"/>
<protein>
    <recommendedName>
        <fullName evidence="4">Aminopeptidase</fullName>
    </recommendedName>
</protein>
<name>A0A4V3RY41_9PROT</name>
<evidence type="ECO:0008006" key="4">
    <source>
        <dbReference type="Google" id="ProtNLM"/>
    </source>
</evidence>
<proteinExistence type="predicted"/>
<accession>A0A4V3RY41</accession>
<keyword evidence="3" id="KW-1185">Reference proteome</keyword>
<dbReference type="Proteomes" id="UP000308054">
    <property type="component" value="Unassembled WGS sequence"/>
</dbReference>
<dbReference type="OrthoDB" id="1494135at2"/>
<keyword evidence="1" id="KW-0732">Signal</keyword>
<evidence type="ECO:0000313" key="3">
    <source>
        <dbReference type="Proteomes" id="UP000308054"/>
    </source>
</evidence>
<gene>
    <name evidence="2" type="ORF">E5163_06950</name>
</gene>
<evidence type="ECO:0000256" key="1">
    <source>
        <dbReference type="SAM" id="SignalP"/>
    </source>
</evidence>
<dbReference type="RefSeq" id="WP_135995409.1">
    <property type="nucleotide sequence ID" value="NZ_CP071057.1"/>
</dbReference>
<dbReference type="EMBL" id="SRXW01000002">
    <property type="protein sequence ID" value="TGY88869.1"/>
    <property type="molecule type" value="Genomic_DNA"/>
</dbReference>